<reference evidence="1" key="1">
    <citation type="submission" date="2022-04" db="EMBL/GenBank/DDBJ databases">
        <title>Genome of the entomopathogenic fungus Entomophthora muscae.</title>
        <authorList>
            <person name="Elya C."/>
            <person name="Lovett B.R."/>
            <person name="Lee E."/>
            <person name="Macias A.M."/>
            <person name="Hajek A.E."/>
            <person name="De Bivort B.L."/>
            <person name="Kasson M.T."/>
            <person name="De Fine Licht H.H."/>
            <person name="Stajich J.E."/>
        </authorList>
    </citation>
    <scope>NUCLEOTIDE SEQUENCE</scope>
    <source>
        <strain evidence="1">Berkeley</strain>
    </source>
</reference>
<keyword evidence="2" id="KW-1185">Reference proteome</keyword>
<evidence type="ECO:0000313" key="2">
    <source>
        <dbReference type="Proteomes" id="UP001165960"/>
    </source>
</evidence>
<comment type="caution">
    <text evidence="1">The sequence shown here is derived from an EMBL/GenBank/DDBJ whole genome shotgun (WGS) entry which is preliminary data.</text>
</comment>
<protein>
    <submittedName>
        <fullName evidence="1">Uncharacterized protein</fullName>
    </submittedName>
</protein>
<organism evidence="1 2">
    <name type="scientific">Entomophthora muscae</name>
    <dbReference type="NCBI Taxonomy" id="34485"/>
    <lineage>
        <taxon>Eukaryota</taxon>
        <taxon>Fungi</taxon>
        <taxon>Fungi incertae sedis</taxon>
        <taxon>Zoopagomycota</taxon>
        <taxon>Entomophthoromycotina</taxon>
        <taxon>Entomophthoromycetes</taxon>
        <taxon>Entomophthorales</taxon>
        <taxon>Entomophthoraceae</taxon>
        <taxon>Entomophthora</taxon>
    </lineage>
</organism>
<evidence type="ECO:0000313" key="1">
    <source>
        <dbReference type="EMBL" id="KAJ9080077.1"/>
    </source>
</evidence>
<dbReference type="EMBL" id="QTSX02001607">
    <property type="protein sequence ID" value="KAJ9080077.1"/>
    <property type="molecule type" value="Genomic_DNA"/>
</dbReference>
<accession>A0ACC2TZL3</accession>
<dbReference type="Proteomes" id="UP001165960">
    <property type="component" value="Unassembled WGS sequence"/>
</dbReference>
<gene>
    <name evidence="1" type="ORF">DSO57_1028904</name>
</gene>
<name>A0ACC2TZL3_9FUNG</name>
<proteinExistence type="predicted"/>
<sequence length="323" mass="37077">MKNMKFHIALALGSVVAGRILPECYDKVLVRKDIREMSEGKANRYFNAVKKLNSGSRFDRWDVYAGTQHRYPNIQDPPLYLAWNRMILYAVEKDLQKIDSNITIPYWDWTAYSNHPDSDPIFLNPNMQTSCIKGETSSHHQSSKQKRKCFTRKHAFQSSSASVAGIDKNNLSLNSITSLAETMKDASQGNASDRISSYSHGSMSPRSLLLYSQHAFIDKLWFDWQNHPTDNYDDYHTSLNRKLKPWNVPIRKIIDPVSSLCYKYAGSSFKSPKDLEIPHHNSQEIKLPESLPEEIISRNRLDFVKIRQQELKDAILLAKLGPG</sequence>